<evidence type="ECO:0000313" key="2">
    <source>
        <dbReference type="EMBL" id="KAG5184640.1"/>
    </source>
</evidence>
<reference evidence="2" key="1">
    <citation type="submission" date="2021-02" db="EMBL/GenBank/DDBJ databases">
        <title>First Annotated Genome of the Yellow-green Alga Tribonema minus.</title>
        <authorList>
            <person name="Mahan K.M."/>
        </authorList>
    </citation>
    <scope>NUCLEOTIDE SEQUENCE</scope>
    <source>
        <strain evidence="2">UTEX B ZZ1240</strain>
    </source>
</reference>
<keyword evidence="3" id="KW-1185">Reference proteome</keyword>
<evidence type="ECO:0000313" key="3">
    <source>
        <dbReference type="Proteomes" id="UP000664859"/>
    </source>
</evidence>
<dbReference type="EMBL" id="JAFCMP010000157">
    <property type="protein sequence ID" value="KAG5184640.1"/>
    <property type="molecule type" value="Genomic_DNA"/>
</dbReference>
<organism evidence="2 3">
    <name type="scientific">Tribonema minus</name>
    <dbReference type="NCBI Taxonomy" id="303371"/>
    <lineage>
        <taxon>Eukaryota</taxon>
        <taxon>Sar</taxon>
        <taxon>Stramenopiles</taxon>
        <taxon>Ochrophyta</taxon>
        <taxon>PX clade</taxon>
        <taxon>Xanthophyceae</taxon>
        <taxon>Tribonematales</taxon>
        <taxon>Tribonemataceae</taxon>
        <taxon>Tribonema</taxon>
    </lineage>
</organism>
<protein>
    <recommendedName>
        <fullName evidence="4">SMP domain-containing protein</fullName>
    </recommendedName>
</protein>
<accession>A0A835Z426</accession>
<feature type="compositionally biased region" description="Polar residues" evidence="1">
    <location>
        <begin position="96"/>
        <end position="108"/>
    </location>
</feature>
<feature type="region of interest" description="Disordered" evidence="1">
    <location>
        <begin position="33"/>
        <end position="67"/>
    </location>
</feature>
<feature type="region of interest" description="Disordered" evidence="1">
    <location>
        <begin position="79"/>
        <end position="121"/>
    </location>
</feature>
<feature type="compositionally biased region" description="Low complexity" evidence="1">
    <location>
        <begin position="82"/>
        <end position="95"/>
    </location>
</feature>
<evidence type="ECO:0000256" key="1">
    <source>
        <dbReference type="SAM" id="MobiDB-lite"/>
    </source>
</evidence>
<proteinExistence type="predicted"/>
<gene>
    <name evidence="2" type="ORF">JKP88DRAFT_314287</name>
</gene>
<feature type="region of interest" description="Disordered" evidence="1">
    <location>
        <begin position="150"/>
        <end position="198"/>
    </location>
</feature>
<name>A0A835Z426_9STRA</name>
<dbReference type="Proteomes" id="UP000664859">
    <property type="component" value="Unassembled WGS sequence"/>
</dbReference>
<feature type="compositionally biased region" description="Gly residues" evidence="1">
    <location>
        <begin position="164"/>
        <end position="177"/>
    </location>
</feature>
<sequence>MEHIKATPHGLDLDLQNMTKEGAAAVQSAEAAARGGIARGGPSALAQSVADRHEDEGTPHKGPQRVRLPEDIADKMPEVAHAHAQQAGGSSSSAQRINTTPSAVTHVTKQGAGPRQATDARATGGYTALSSAAAGPQTEADKCAAALGQGGGFPLAGAGAPSLSGGGAPPLGPGAGGSQPASAEEDAGIMRTLEKQAS</sequence>
<feature type="compositionally biased region" description="Basic and acidic residues" evidence="1">
    <location>
        <begin position="50"/>
        <end position="59"/>
    </location>
</feature>
<comment type="caution">
    <text evidence="2">The sequence shown here is derived from an EMBL/GenBank/DDBJ whole genome shotgun (WGS) entry which is preliminary data.</text>
</comment>
<dbReference type="AlphaFoldDB" id="A0A835Z426"/>
<evidence type="ECO:0008006" key="4">
    <source>
        <dbReference type="Google" id="ProtNLM"/>
    </source>
</evidence>